<evidence type="ECO:0000313" key="1">
    <source>
        <dbReference type="EMBL" id="AEW45018.1"/>
    </source>
</evidence>
<dbReference type="HOGENOM" id="CLU_087258_1_0_14"/>
<dbReference type="KEGG" id="mhe:MHC_00760"/>
<proteinExistence type="predicted"/>
<sequence>MTSTAKIGALLSSVTGASGATVGGVYYFSKETIGSLIKSDVLGEEVDFNESWKSQHKKLLDSKDSISPKLNEIKKKYSDNAKSEGHKALANWCKNAYSQTYKHAFSSENNDLLIEVKKYCIQPIKDKLTNDKKPTLSGNTDKSTFENNYKKLKTHDEKNGKLDSKLLALKESFKESPTDTEWKALQSWCSETFEKPFKGSNNNDFKLVEIFCKKG</sequence>
<protein>
    <submittedName>
        <fullName evidence="1">Uncharacterized protein</fullName>
    </submittedName>
</protein>
<organism evidence="1 2">
    <name type="scientific">Mycoplasma haemocanis (strain Illinois)</name>
    <dbReference type="NCBI Taxonomy" id="1111676"/>
    <lineage>
        <taxon>Bacteria</taxon>
        <taxon>Bacillati</taxon>
        <taxon>Mycoplasmatota</taxon>
        <taxon>Mollicutes</taxon>
        <taxon>Mycoplasmataceae</taxon>
        <taxon>Mycoplasma</taxon>
    </lineage>
</organism>
<dbReference type="STRING" id="1111676.MHC_00760"/>
<reference evidence="1 2" key="1">
    <citation type="journal article" date="2012" name="J. Bacteriol.">
        <title>Complete genome sequence of Mycoplasma haemocanis strain Illinois.</title>
        <authorList>
            <person name="do Nascimento N.C."/>
            <person name="Guimaraes A.M."/>
            <person name="Santos A.P."/>
            <person name="Sanmiguel P.J."/>
            <person name="Messick J.B."/>
        </authorList>
    </citation>
    <scope>NUCLEOTIDE SEQUENCE [LARGE SCALE GENOMIC DNA]</scope>
    <source>
        <strain evidence="1 2">Illinois</strain>
    </source>
</reference>
<dbReference type="EMBL" id="CP003199">
    <property type="protein sequence ID" value="AEW45018.1"/>
    <property type="molecule type" value="Genomic_DNA"/>
</dbReference>
<dbReference type="Proteomes" id="UP000009135">
    <property type="component" value="Chromosome"/>
</dbReference>
<dbReference type="AlphaFoldDB" id="H6N5Q8"/>
<dbReference type="OrthoDB" id="9824920at2"/>
<keyword evidence="2" id="KW-1185">Reference proteome</keyword>
<name>H6N5Q8_MYCHN</name>
<gene>
    <name evidence="1" type="ordered locus">MHC_00760</name>
</gene>
<evidence type="ECO:0000313" key="2">
    <source>
        <dbReference type="Proteomes" id="UP000009135"/>
    </source>
</evidence>
<accession>H6N5Q8</accession>